<dbReference type="AlphaFoldDB" id="A0A0A3AA41"/>
<evidence type="ECO:0000313" key="2">
    <source>
        <dbReference type="EMBL" id="KGQ63970.1"/>
    </source>
</evidence>
<gene>
    <name evidence="2" type="ORF">IO48_00970</name>
</gene>
<feature type="chain" id="PRO_5001997643" description="Lipoprotein" evidence="1">
    <location>
        <begin position="19"/>
        <end position="123"/>
    </location>
</feature>
<keyword evidence="1" id="KW-0732">Signal</keyword>
<evidence type="ECO:0000256" key="1">
    <source>
        <dbReference type="SAM" id="SignalP"/>
    </source>
</evidence>
<dbReference type="Proteomes" id="UP000030554">
    <property type="component" value="Unassembled WGS sequence"/>
</dbReference>
<feature type="signal peptide" evidence="1">
    <location>
        <begin position="1"/>
        <end position="18"/>
    </location>
</feature>
<name>A0A0A3AA41_9PAST</name>
<evidence type="ECO:0000313" key="3">
    <source>
        <dbReference type="Proteomes" id="UP000030554"/>
    </source>
</evidence>
<dbReference type="GeneID" id="66255727"/>
<protein>
    <recommendedName>
        <fullName evidence="4">Lipoprotein</fullName>
    </recommendedName>
</protein>
<dbReference type="PROSITE" id="PS51257">
    <property type="entry name" value="PROKAR_LIPOPROTEIN"/>
    <property type="match status" value="1"/>
</dbReference>
<dbReference type="RefSeq" id="WP_035685190.1">
    <property type="nucleotide sequence ID" value="NZ_JPJQ01000002.1"/>
</dbReference>
<comment type="caution">
    <text evidence="2">The sequence shown here is derived from an EMBL/GenBank/DDBJ whole genome shotgun (WGS) entry which is preliminary data.</text>
</comment>
<reference evidence="2 3" key="1">
    <citation type="submission" date="2014-07" db="EMBL/GenBank/DDBJ databases">
        <title>Chaperone-usher fimbriae in a diverse selection of Gallibacterium genomes.</title>
        <authorList>
            <person name="Kudirkiene E."/>
            <person name="Bager R.J."/>
            <person name="Johnson T.J."/>
            <person name="Bojesen A.M."/>
        </authorList>
    </citation>
    <scope>NUCLEOTIDE SEQUENCE [LARGE SCALE GENOMIC DNA]</scope>
    <source>
        <strain evidence="2 3">4895</strain>
    </source>
</reference>
<accession>A0A0A3AA41</accession>
<sequence length="123" mass="14674">MKKIIFLFSLLLSGCYLANGSPDPTNYWVKDGEKIPFKYFKNCDDFAKAQMGNHYFYLENKFNNSTSDKREDDEFMKLYRKKNALVNQCLYDIGYRFRPPLKWCLAQDGNNTRTCIENMKYRN</sequence>
<dbReference type="EMBL" id="JPJQ01000002">
    <property type="protein sequence ID" value="KGQ63970.1"/>
    <property type="molecule type" value="Genomic_DNA"/>
</dbReference>
<proteinExistence type="predicted"/>
<organism evidence="2 3">
    <name type="scientific">Gallibacterium anatis 4895</name>
    <dbReference type="NCBI Taxonomy" id="1396510"/>
    <lineage>
        <taxon>Bacteria</taxon>
        <taxon>Pseudomonadati</taxon>
        <taxon>Pseudomonadota</taxon>
        <taxon>Gammaproteobacteria</taxon>
        <taxon>Pasteurellales</taxon>
        <taxon>Pasteurellaceae</taxon>
        <taxon>Gallibacterium</taxon>
    </lineage>
</organism>
<evidence type="ECO:0008006" key="4">
    <source>
        <dbReference type="Google" id="ProtNLM"/>
    </source>
</evidence>